<dbReference type="InterPro" id="IPR013783">
    <property type="entry name" value="Ig-like_fold"/>
</dbReference>
<comment type="caution">
    <text evidence="2">The sequence shown here is derived from an EMBL/GenBank/DDBJ whole genome shotgun (WGS) entry which is preliminary data.</text>
</comment>
<evidence type="ECO:0000256" key="1">
    <source>
        <dbReference type="SAM" id="SignalP"/>
    </source>
</evidence>
<feature type="chain" id="PRO_5018166243" evidence="1">
    <location>
        <begin position="19"/>
        <end position="1708"/>
    </location>
</feature>
<dbReference type="EMBL" id="REFH01000007">
    <property type="protein sequence ID" value="RMA78221.1"/>
    <property type="molecule type" value="Genomic_DNA"/>
</dbReference>
<reference evidence="2 3" key="1">
    <citation type="submission" date="2018-10" db="EMBL/GenBank/DDBJ databases">
        <title>Genomic Encyclopedia of Archaeal and Bacterial Type Strains, Phase II (KMG-II): from individual species to whole genera.</title>
        <authorList>
            <person name="Goeker M."/>
        </authorList>
    </citation>
    <scope>NUCLEOTIDE SEQUENCE [LARGE SCALE GENOMIC DNA]</scope>
    <source>
        <strain evidence="2 3">DSM 19727</strain>
    </source>
</reference>
<dbReference type="InterPro" id="IPR028974">
    <property type="entry name" value="TSP_type-3_rpt"/>
</dbReference>
<dbReference type="Proteomes" id="UP000280368">
    <property type="component" value="Unassembled WGS sequence"/>
</dbReference>
<keyword evidence="1" id="KW-0732">Signal</keyword>
<dbReference type="SUPFAM" id="SSF103647">
    <property type="entry name" value="TSP type-3 repeat"/>
    <property type="match status" value="1"/>
</dbReference>
<keyword evidence="3" id="KW-1185">Reference proteome</keyword>
<evidence type="ECO:0000313" key="2">
    <source>
        <dbReference type="EMBL" id="RMA78221.1"/>
    </source>
</evidence>
<protein>
    <submittedName>
        <fullName evidence="2">Gliding motility-associated-like protein</fullName>
    </submittedName>
</protein>
<evidence type="ECO:0000313" key="3">
    <source>
        <dbReference type="Proteomes" id="UP000280368"/>
    </source>
</evidence>
<accession>A0A3L9ZZB8</accession>
<dbReference type="Gene3D" id="2.60.40.10">
    <property type="entry name" value="Immunoglobulins"/>
    <property type="match status" value="1"/>
</dbReference>
<organism evidence="2 3">
    <name type="scientific">Flavobacterium weaverense</name>
    <dbReference type="NCBI Taxonomy" id="271156"/>
    <lineage>
        <taxon>Bacteria</taxon>
        <taxon>Pseudomonadati</taxon>
        <taxon>Bacteroidota</taxon>
        <taxon>Flavobacteriia</taxon>
        <taxon>Flavobacteriales</taxon>
        <taxon>Flavobacteriaceae</taxon>
        <taxon>Flavobacterium</taxon>
    </lineage>
</organism>
<proteinExistence type="predicted"/>
<dbReference type="NCBIfam" id="TIGR04131">
    <property type="entry name" value="Bac_Flav_CTERM"/>
    <property type="match status" value="1"/>
</dbReference>
<feature type="signal peptide" evidence="1">
    <location>
        <begin position="1"/>
        <end position="18"/>
    </location>
</feature>
<dbReference type="Pfam" id="PF13585">
    <property type="entry name" value="CHU_C"/>
    <property type="match status" value="1"/>
</dbReference>
<dbReference type="RefSeq" id="WP_121924333.1">
    <property type="nucleotide sequence ID" value="NZ_CBCSGA010000005.1"/>
</dbReference>
<dbReference type="InterPro" id="IPR026341">
    <property type="entry name" value="T9SS_type_B"/>
</dbReference>
<dbReference type="OrthoDB" id="9765926at2"/>
<name>A0A3L9ZZB8_9FLAO</name>
<gene>
    <name evidence="2" type="ORF">BC961_0599</name>
</gene>
<sequence>MKKTLLLLLVFLSMNSFAQLSKTHYIPPLATAAYTTGSTVTQSSVYPNNQYLYISTPSTSYVNFTIELLGLGTSRIINGTVKLNEPYRLDFPNPLDLSSGNFTQILLNRDQIHTVLNSKGIIIEAAEPVFAAIRLTAGISSSAVTSTPNSNQASGLISKGLAGLGKKFRIGAFTNKGTSTGSLNYLTFASILATKNNTRIDFSDIKPGVTLINGATFGNTPPFITLQRGESFVIAVICNTAANRDGLIGGLIEASEPIAVNCGSFGGTNGTGSGMDLGFDQIVPVENMLGLDYIFIKGNGATNLETILLVAHEGVPGNETKIFLNGNTGTEDFKLLAGESIQISGYSYSLNNNLYVRSDKKIFAFQSIGGGSGEPNQEMYFVPPLSCQTPRTIKHIPEIEEIGGLNFTTDTRVNLVTKTGSNLNFNINGIDYQTIASLSSATIIVNGPLPIIGNTNYVTYTLIGSGLRGNVSAESTSELYLSYFASSGNATFGGYYSGFTLEPDISYYNPTSTISNCIKNGVPVTLKTSVNSGYDTFEWFNEAGVLVGTSATFSTSIPGYYYVSATNSLCTNGPKVSDRIPVSLCAADDDDDDVNNNVDVDHDNDGISNCTESFANSSIDLTNHINGTITVGTYLNSFSGNVNTAGIGAAPPTPVTGYNDGNFTTETAAIKNNSTSYKVNFTKPLSVAIEYTNNSSLSLLTTNTEYHITCPVTKTLTILNPDDQLLIDTNYDGIFESGITQFSSYDIRFRLKSTIPLNPGTGSFKILGNLLNEITITNKNLDELNSSKSTLRMLTTCVPKDSDGDGITDDLDTDSDNDGIRDTIEAQGNNSVPISNSDTNKNGLDNAFEPGFTPLDTDGDGIPDYLDLDSDNDGILDSVETASDLDGDGIGNYRDLDSDADLCLDVIEAGFLNPNNNGLLGSSPITVDVNGKVTSALGYTIPNPNYLLAAPIGISVQPQATPTCHLQNTTITITDNADSYQWQLSIDGVNWNNISNDLTYSGATTNMLAITGVKNSVNGYKYRVQPNRIGNGCGLISNETTLTVYPLPIINSPIVLKQCDDDIDGQTTFNLTQKNNFISADPTFTFTYFENNSDAINGAGPSKITNPTAFTNTTPFNQTIYVRVENNNGCATIGNIELKISTTTIPSTFNRSFSICDDLTAATNSDYDGSSVFDFHSVTNDIRTTFLTGTIPYSISYYRNESDALSEINPLNQTFPSDPNDPTNIYNYRNIGYPNSQQIWVRVDSDIDNACFGLGPYITLTVEKLPIANPVSIPRQCDDNQDGIYVFDTSTLETTLLGTNQSFPVTVKYFDSSNNPLKDSNGVLIASPFPSTFSTTSQIIKAVVTNTTALQCYDETTIVFTVDDLPQAFPIATNLTTTCDDEADPLLQDGKYSFDTSTFQNTILGSQTAMIVNYFDENGVALPSPLPNPFVTGSQNVTAIVVNPINPSCNSSVILPFFVNPLPRINLNSDGNENELVCSNLPTFFVTLTAGIQDGSPATDYNYIWSKDGVVLPDTTPTLIVNSEGDYTVEVSTLLGCSSTRNLKVTASDIATITTIDIVDFTDINSVTVNVSGQGLYEYSLDDPSGPYQTSNVFNNVPSGIHDVYVNDINGCGTVSKTISVIGVPKFFTPNNDTYNDYWKVQGINASFNPNSTIYIFDRYGKLLKQLNPLTQGWDGTFNGVPLPSDDYWYTIKLEDGRQAKGHFSLKR</sequence>
<dbReference type="Gene3D" id="4.10.1080.10">
    <property type="entry name" value="TSP type-3 repeat"/>
    <property type="match status" value="1"/>
</dbReference>
<dbReference type="GO" id="GO:0005509">
    <property type="term" value="F:calcium ion binding"/>
    <property type="evidence" value="ECO:0007669"/>
    <property type="project" value="InterPro"/>
</dbReference>